<name>A0A380JPK4_9STRE</name>
<gene>
    <name evidence="1" type="ORF">NCTC12092_00626</name>
</gene>
<proteinExistence type="predicted"/>
<sequence length="50" mass="5632">MLSYFKHMSYSSIGKTLKVATLTYTIIGKELFCASVVGLIDEVIVIDRYL</sequence>
<evidence type="ECO:0000313" key="1">
    <source>
        <dbReference type="EMBL" id="SUN45709.1"/>
    </source>
</evidence>
<dbReference type="AlphaFoldDB" id="A0A380JPK4"/>
<organism evidence="1 2">
    <name type="scientific">Streptococcus equi subsp. equi</name>
    <dbReference type="NCBI Taxonomy" id="148942"/>
    <lineage>
        <taxon>Bacteria</taxon>
        <taxon>Bacillati</taxon>
        <taxon>Bacillota</taxon>
        <taxon>Bacilli</taxon>
        <taxon>Lactobacillales</taxon>
        <taxon>Streptococcaceae</taxon>
        <taxon>Streptococcus</taxon>
    </lineage>
</organism>
<protein>
    <submittedName>
        <fullName evidence="1">Uncharacterized protein</fullName>
    </submittedName>
</protein>
<evidence type="ECO:0000313" key="2">
    <source>
        <dbReference type="Proteomes" id="UP000254461"/>
    </source>
</evidence>
<dbReference type="Proteomes" id="UP000254461">
    <property type="component" value="Unassembled WGS sequence"/>
</dbReference>
<reference evidence="1 2" key="1">
    <citation type="submission" date="2018-06" db="EMBL/GenBank/DDBJ databases">
        <authorList>
            <consortium name="Pathogen Informatics"/>
            <person name="Doyle S."/>
        </authorList>
    </citation>
    <scope>NUCLEOTIDE SEQUENCE [LARGE SCALE GENOMIC DNA]</scope>
    <source>
        <strain evidence="1 2">NCTC12092</strain>
    </source>
</reference>
<dbReference type="EMBL" id="UHFF01000002">
    <property type="protein sequence ID" value="SUN45709.1"/>
    <property type="molecule type" value="Genomic_DNA"/>
</dbReference>
<accession>A0A380JPK4</accession>